<dbReference type="PANTHER" id="PTHR47483:SF1">
    <property type="entry name" value="BETA-ARABINOFURANOSYLTRANSFERASE RAY1"/>
    <property type="match status" value="1"/>
</dbReference>
<organism evidence="2 3">
    <name type="scientific">Vanilla planifolia</name>
    <name type="common">Vanilla</name>
    <dbReference type="NCBI Taxonomy" id="51239"/>
    <lineage>
        <taxon>Eukaryota</taxon>
        <taxon>Viridiplantae</taxon>
        <taxon>Streptophyta</taxon>
        <taxon>Embryophyta</taxon>
        <taxon>Tracheophyta</taxon>
        <taxon>Spermatophyta</taxon>
        <taxon>Magnoliopsida</taxon>
        <taxon>Liliopsida</taxon>
        <taxon>Asparagales</taxon>
        <taxon>Orchidaceae</taxon>
        <taxon>Vanilloideae</taxon>
        <taxon>Vanilleae</taxon>
        <taxon>Vanilla</taxon>
    </lineage>
</organism>
<keyword evidence="1" id="KW-1133">Transmembrane helix</keyword>
<dbReference type="PANTHER" id="PTHR47483">
    <property type="entry name" value="BETA-ARABINOFURANOSYLTRANSFERASE RAY1"/>
    <property type="match status" value="1"/>
</dbReference>
<dbReference type="OrthoDB" id="2015534at2759"/>
<name>A0A835UWM4_VANPL</name>
<dbReference type="EMBL" id="JADCNL010000006">
    <property type="protein sequence ID" value="KAG0476752.1"/>
    <property type="molecule type" value="Genomic_DNA"/>
</dbReference>
<evidence type="ECO:0000313" key="3">
    <source>
        <dbReference type="Proteomes" id="UP000636800"/>
    </source>
</evidence>
<dbReference type="Proteomes" id="UP000636800">
    <property type="component" value="Chromosome 6"/>
</dbReference>
<dbReference type="GO" id="GO:0016757">
    <property type="term" value="F:glycosyltransferase activity"/>
    <property type="evidence" value="ECO:0007669"/>
    <property type="project" value="InterPro"/>
</dbReference>
<dbReference type="InterPro" id="IPR044575">
    <property type="entry name" value="RAY1-like"/>
</dbReference>
<keyword evidence="1" id="KW-0812">Transmembrane</keyword>
<gene>
    <name evidence="2" type="ORF">HPP92_013593</name>
</gene>
<comment type="caution">
    <text evidence="2">The sequence shown here is derived from an EMBL/GenBank/DDBJ whole genome shotgun (WGS) entry which is preliminary data.</text>
</comment>
<dbReference type="AlphaFoldDB" id="A0A835UWM4"/>
<proteinExistence type="predicted"/>
<reference evidence="2 3" key="1">
    <citation type="journal article" date="2020" name="Nat. Food">
        <title>A phased Vanilla planifolia genome enables genetic improvement of flavour and production.</title>
        <authorList>
            <person name="Hasing T."/>
            <person name="Tang H."/>
            <person name="Brym M."/>
            <person name="Khazi F."/>
            <person name="Huang T."/>
            <person name="Chambers A.H."/>
        </authorList>
    </citation>
    <scope>NUCLEOTIDE SEQUENCE [LARGE SCALE GENOMIC DNA]</scope>
    <source>
        <tissue evidence="2">Leaf</tissue>
    </source>
</reference>
<evidence type="ECO:0000313" key="2">
    <source>
        <dbReference type="EMBL" id="KAG0476752.1"/>
    </source>
</evidence>
<feature type="transmembrane region" description="Helical" evidence="1">
    <location>
        <begin position="43"/>
        <end position="63"/>
    </location>
</feature>
<keyword evidence="3" id="KW-1185">Reference proteome</keyword>
<keyword evidence="1" id="KW-0472">Membrane</keyword>
<protein>
    <submittedName>
        <fullName evidence="2">Uncharacterized protein</fullName>
    </submittedName>
</protein>
<accession>A0A835UWM4</accession>
<evidence type="ECO:0000256" key="1">
    <source>
        <dbReference type="SAM" id="Phobius"/>
    </source>
</evidence>
<sequence>MLVKRRATYAGGCRGAGRLQCTSRVLSSFIFRHLSYKDAALRIGYFVFLLGVLVITFALYSALQNGEDGEVFPSVVIFAAPRPFSFRGGRPDLLGAREVLAVRSWLALGPEVTVVLFGQDSSILYLASNLGSRVTVASNIDFSAYQSSEINWRRFYLKGEPGWGQPDSCHGKLNGGFVVVWLSEHPASNAGEAAAPHSTLPSHLTRNHSIPRCHISVLELIDRKPCWSP</sequence>